<dbReference type="AlphaFoldDB" id="A0A239YWN3"/>
<dbReference type="EMBL" id="UAWC01000022">
    <property type="protein sequence ID" value="SQB35031.1"/>
    <property type="molecule type" value="Genomic_DNA"/>
</dbReference>
<name>A0A239YWN3_CLOCO</name>
<reference evidence="1 6" key="3">
    <citation type="submission" date="2020-05" db="EMBL/GenBank/DDBJ databases">
        <title>Draft genome sequence of Clostridium cochlearium strain AGROS13 isolated from a sheep dairy farm in New Zealand.</title>
        <authorList>
            <person name="Gupta T.B."/>
            <person name="Jauregui R."/>
            <person name="Risson A.N."/>
            <person name="Brightwell G."/>
            <person name="Maclean P."/>
        </authorList>
    </citation>
    <scope>NUCLEOTIDE SEQUENCE [LARGE SCALE GENOMIC DNA]</scope>
    <source>
        <strain evidence="1 6">AGROS13</strain>
    </source>
</reference>
<dbReference type="InterPro" id="IPR019644">
    <property type="entry name" value="DUF2508"/>
</dbReference>
<dbReference type="RefSeq" id="WP_089867119.1">
    <property type="nucleotide sequence ID" value="NZ_CP173238.1"/>
</dbReference>
<sequence>MNNGFIETLKKDKNYSKEEKDIIKCIMEAEREIETARMWFEVANEPELIDYAIYSEQAAKSKYMYFLNKAKSKNIKINYNYILKGNNVV</sequence>
<protein>
    <submittedName>
        <fullName evidence="1">DUF2508 family protein</fullName>
    </submittedName>
    <submittedName>
        <fullName evidence="3">Protein of uncharacterized function (DUF2508)</fullName>
    </submittedName>
</protein>
<dbReference type="Pfam" id="PF10704">
    <property type="entry name" value="DUF2508"/>
    <property type="match status" value="1"/>
</dbReference>
<evidence type="ECO:0000313" key="1">
    <source>
        <dbReference type="EMBL" id="NOH16905.1"/>
    </source>
</evidence>
<accession>A0A239YWN3</accession>
<proteinExistence type="predicted"/>
<dbReference type="GeneID" id="70576012"/>
<reference evidence="2 4" key="1">
    <citation type="submission" date="2016-10" db="EMBL/GenBank/DDBJ databases">
        <authorList>
            <person name="Varghese N."/>
            <person name="Submissions S."/>
        </authorList>
    </citation>
    <scope>NUCLEOTIDE SEQUENCE [LARGE SCALE GENOMIC DNA]</scope>
    <source>
        <strain evidence="2 4">NLAE-zl-C224</strain>
    </source>
</reference>
<dbReference type="EMBL" id="JABFIF010000027">
    <property type="protein sequence ID" value="NOH16905.1"/>
    <property type="molecule type" value="Genomic_DNA"/>
</dbReference>
<dbReference type="Proteomes" id="UP000250223">
    <property type="component" value="Unassembled WGS sequence"/>
</dbReference>
<evidence type="ECO:0000313" key="3">
    <source>
        <dbReference type="EMBL" id="SQB35031.1"/>
    </source>
</evidence>
<evidence type="ECO:0000313" key="2">
    <source>
        <dbReference type="EMBL" id="SDL31882.1"/>
    </source>
</evidence>
<organism evidence="1 6">
    <name type="scientific">Clostridium cochlearium</name>
    <dbReference type="NCBI Taxonomy" id="1494"/>
    <lineage>
        <taxon>Bacteria</taxon>
        <taxon>Bacillati</taxon>
        <taxon>Bacillota</taxon>
        <taxon>Clostridia</taxon>
        <taxon>Eubacteriales</taxon>
        <taxon>Clostridiaceae</taxon>
        <taxon>Clostridium</taxon>
    </lineage>
</organism>
<evidence type="ECO:0000313" key="6">
    <source>
        <dbReference type="Proteomes" id="UP000528432"/>
    </source>
</evidence>
<dbReference type="Proteomes" id="UP000528432">
    <property type="component" value="Unassembled WGS sequence"/>
</dbReference>
<gene>
    <name evidence="1" type="ORF">HMJ28_10995</name>
    <name evidence="3" type="ORF">NCTC13028_01640</name>
    <name evidence="2" type="ORF">SAMN05216497_11911</name>
</gene>
<dbReference type="OrthoDB" id="1809893at2"/>
<evidence type="ECO:0000313" key="4">
    <source>
        <dbReference type="Proteomes" id="UP000198811"/>
    </source>
</evidence>
<evidence type="ECO:0000313" key="5">
    <source>
        <dbReference type="Proteomes" id="UP000250223"/>
    </source>
</evidence>
<keyword evidence="4" id="KW-1185">Reference proteome</keyword>
<dbReference type="EMBL" id="FNGL01000019">
    <property type="protein sequence ID" value="SDL31882.1"/>
    <property type="molecule type" value="Genomic_DNA"/>
</dbReference>
<reference evidence="3 5" key="2">
    <citation type="submission" date="2018-06" db="EMBL/GenBank/DDBJ databases">
        <authorList>
            <consortium name="Pathogen Informatics"/>
            <person name="Doyle S."/>
        </authorList>
    </citation>
    <scope>NUCLEOTIDE SEQUENCE [LARGE SCALE GENOMIC DNA]</scope>
    <source>
        <strain evidence="3 5">NCTC13028</strain>
    </source>
</reference>
<dbReference type="Proteomes" id="UP000198811">
    <property type="component" value="Unassembled WGS sequence"/>
</dbReference>
<dbReference type="STRING" id="1494.SAMN05216497_11911"/>